<evidence type="ECO:0000313" key="2">
    <source>
        <dbReference type="EMBL" id="GIF78556.1"/>
    </source>
</evidence>
<comment type="caution">
    <text evidence="2">The sequence shown here is derived from an EMBL/GenBank/DDBJ whole genome shotgun (WGS) entry which is preliminary data.</text>
</comment>
<dbReference type="RefSeq" id="WP_203719381.1">
    <property type="nucleotide sequence ID" value="NZ_BONE01000161.1"/>
</dbReference>
<evidence type="ECO:0000313" key="3">
    <source>
        <dbReference type="Proteomes" id="UP000604117"/>
    </source>
</evidence>
<keyword evidence="3" id="KW-1185">Reference proteome</keyword>
<sequence length="113" mass="12053">MNVNCGINGESRHVNQIFLCHHCGMPVCDEHGWVVAVDDAFAANSESSSALPAQAIAARFTLRTAESAPRPAMHCRDCVERFHKGAQRRHGWADPGPAAAAAAAARPGLARPR</sequence>
<name>A0ABQ4D4U3_9ACTN</name>
<organism evidence="2 3">
    <name type="scientific">Asanoa siamensis</name>
    <dbReference type="NCBI Taxonomy" id="926357"/>
    <lineage>
        <taxon>Bacteria</taxon>
        <taxon>Bacillati</taxon>
        <taxon>Actinomycetota</taxon>
        <taxon>Actinomycetes</taxon>
        <taxon>Micromonosporales</taxon>
        <taxon>Micromonosporaceae</taxon>
        <taxon>Asanoa</taxon>
    </lineage>
</organism>
<feature type="region of interest" description="Disordered" evidence="1">
    <location>
        <begin position="86"/>
        <end position="113"/>
    </location>
</feature>
<protein>
    <submittedName>
        <fullName evidence="2">Uncharacterized protein</fullName>
    </submittedName>
</protein>
<accession>A0ABQ4D4U3</accession>
<feature type="compositionally biased region" description="Low complexity" evidence="1">
    <location>
        <begin position="93"/>
        <end position="113"/>
    </location>
</feature>
<dbReference type="Proteomes" id="UP000604117">
    <property type="component" value="Unassembled WGS sequence"/>
</dbReference>
<evidence type="ECO:0000256" key="1">
    <source>
        <dbReference type="SAM" id="MobiDB-lite"/>
    </source>
</evidence>
<reference evidence="2 3" key="1">
    <citation type="submission" date="2021-01" db="EMBL/GenBank/DDBJ databases">
        <title>Whole genome shotgun sequence of Asanoa siamensis NBRC 107932.</title>
        <authorList>
            <person name="Komaki H."/>
            <person name="Tamura T."/>
        </authorList>
    </citation>
    <scope>NUCLEOTIDE SEQUENCE [LARGE SCALE GENOMIC DNA]</scope>
    <source>
        <strain evidence="2 3">NBRC 107932</strain>
    </source>
</reference>
<dbReference type="EMBL" id="BONE01000161">
    <property type="protein sequence ID" value="GIF78556.1"/>
    <property type="molecule type" value="Genomic_DNA"/>
</dbReference>
<gene>
    <name evidence="2" type="ORF">Asi02nite_80740</name>
</gene>
<proteinExistence type="predicted"/>